<proteinExistence type="predicted"/>
<evidence type="ECO:0000313" key="4">
    <source>
        <dbReference type="Proteomes" id="UP000236726"/>
    </source>
</evidence>
<feature type="compositionally biased region" description="Basic and acidic residues" evidence="1">
    <location>
        <begin position="307"/>
        <end position="318"/>
    </location>
</feature>
<name>A0A1H5U142_9FIRM</name>
<evidence type="ECO:0000259" key="2">
    <source>
        <dbReference type="Pfam" id="PF03432"/>
    </source>
</evidence>
<reference evidence="3 4" key="1">
    <citation type="submission" date="2016-10" db="EMBL/GenBank/DDBJ databases">
        <authorList>
            <person name="de Groot N.N."/>
        </authorList>
    </citation>
    <scope>NUCLEOTIDE SEQUENCE [LARGE SCALE GENOMIC DNA]</scope>
    <source>
        <strain evidence="3 4">D15d</strain>
    </source>
</reference>
<feature type="region of interest" description="Disordered" evidence="1">
    <location>
        <begin position="510"/>
        <end position="531"/>
    </location>
</feature>
<evidence type="ECO:0000313" key="3">
    <source>
        <dbReference type="EMBL" id="SEF68756.1"/>
    </source>
</evidence>
<accession>A0A1H5U142</accession>
<dbReference type="AlphaFoldDB" id="A0A1H5U142"/>
<dbReference type="Proteomes" id="UP000236726">
    <property type="component" value="Unassembled WGS sequence"/>
</dbReference>
<dbReference type="RefSeq" id="WP_103952611.1">
    <property type="nucleotide sequence ID" value="NZ_FNUL01000006.1"/>
</dbReference>
<sequence length="531" mass="60730">MSVVKAINTRAKSSAALSNTLDYIYKDKKVTEELKLVTGDYFEEKVTADLVYQQFKETKKFWNKTGGRQYKHFVISFHPDEKITPEETLLVGKEWAERCFPGFTCALASHIDSDHCHCHVVVNSVNSIDGSKVHLSKADFKQMKKINDEICEAHGLSVCVKGKHFDGSDIEEGTIRSYDKRDYRLMTTDGKKSLKTDCISAVLACMTTATSKEEFIAQMEEHGYEVKWEDNRKYVTFTHIETGKTFRDKNLAETYSIELSKEVLEDAFNRNRTVQAERTAITDEGKRERKVLEKPVREATEEYANPDADHRTSAEKDSTVGGKPGNGTFREWPVERLNRRVDETAKRTRGIVDWGKKLRETFSHCLEQLRSFGFGSGLKSNTLEAQADSVAEKIEEIRTRIAAIDHTLRTQYLPSQGKDSWIDKQIELEYQDEYRLLDELSELIKSTSPMVLALAQSKRNTFRPEKEVDMLRALTSNEFELTKEEVADSFTTALATADKMLNNVPSTMKSLEESHGCQPIDHNIIRRGRRR</sequence>
<gene>
    <name evidence="3" type="ORF">SAMN05216537_10614</name>
</gene>
<feature type="domain" description="MobA/VirD2-like nuclease" evidence="2">
    <location>
        <begin position="23"/>
        <end position="156"/>
    </location>
</feature>
<keyword evidence="4" id="KW-1185">Reference proteome</keyword>
<evidence type="ECO:0000256" key="1">
    <source>
        <dbReference type="SAM" id="MobiDB-lite"/>
    </source>
</evidence>
<dbReference type="Pfam" id="PF03432">
    <property type="entry name" value="Relaxase"/>
    <property type="match status" value="1"/>
</dbReference>
<protein>
    <submittedName>
        <fullName evidence="3">Relaxase/Mobilisation nuclease domain-containing protein</fullName>
    </submittedName>
</protein>
<dbReference type="InterPro" id="IPR005094">
    <property type="entry name" value="Endonuclease_MobA/VirD2"/>
</dbReference>
<feature type="region of interest" description="Disordered" evidence="1">
    <location>
        <begin position="297"/>
        <end position="330"/>
    </location>
</feature>
<dbReference type="STRING" id="1410661.GCA_000702205_01236"/>
<organism evidence="3 4">
    <name type="scientific">Lachnospira multipara</name>
    <dbReference type="NCBI Taxonomy" id="28051"/>
    <lineage>
        <taxon>Bacteria</taxon>
        <taxon>Bacillati</taxon>
        <taxon>Bacillota</taxon>
        <taxon>Clostridia</taxon>
        <taxon>Lachnospirales</taxon>
        <taxon>Lachnospiraceae</taxon>
        <taxon>Lachnospira</taxon>
    </lineage>
</organism>
<dbReference type="EMBL" id="FNUL01000006">
    <property type="protein sequence ID" value="SEF68756.1"/>
    <property type="molecule type" value="Genomic_DNA"/>
</dbReference>